<proteinExistence type="predicted"/>
<keyword evidence="4" id="KW-1185">Reference proteome</keyword>
<comment type="caution">
    <text evidence="3">The sequence shown here is derived from an EMBL/GenBank/DDBJ whole genome shotgun (WGS) entry which is preliminary data.</text>
</comment>
<gene>
    <name evidence="3" type="ORF">JCM15548_11505</name>
</gene>
<dbReference type="Gene3D" id="3.40.50.2300">
    <property type="match status" value="1"/>
</dbReference>
<reference evidence="3 4" key="1">
    <citation type="journal article" date="2015" name="Microbes Environ.">
        <title>Distribution and evolution of nitrogen fixation genes in the phylum bacteroidetes.</title>
        <authorList>
            <person name="Inoue J."/>
            <person name="Oshima K."/>
            <person name="Suda W."/>
            <person name="Sakamoto M."/>
            <person name="Iino T."/>
            <person name="Noda S."/>
            <person name="Hongoh Y."/>
            <person name="Hattori M."/>
            <person name="Ohkuma M."/>
        </authorList>
    </citation>
    <scope>NUCLEOTIDE SEQUENCE [LARGE SCALE GENOMIC DNA]</scope>
    <source>
        <strain evidence="3">JCM 15548</strain>
    </source>
</reference>
<dbReference type="Proteomes" id="UP000032900">
    <property type="component" value="Unassembled WGS sequence"/>
</dbReference>
<evidence type="ECO:0000256" key="1">
    <source>
        <dbReference type="PROSITE-ProRule" id="PRU00169"/>
    </source>
</evidence>
<dbReference type="AlphaFoldDB" id="A0A0E9LWS8"/>
<sequence length="207" mass="23743">MVILDIQLEDGNAFDLLNQMNPEDIDFKIVFMSSYQSYLEEAVQFAAVDFLKKPFDEGEFVLALDKAIDSINDIEYNQRLSVMFNNLNKNQAEKIMLFQLDSGPYTVPLVEIECGEAKPGGAIFRLVSGSDFKVSIPLRRYEILLSKYGFFRCHPLFVINLNLIDAIDIPTLTIRFKSGHTVPFEDWRRPSLLKKYNEAKEQDLSQG</sequence>
<evidence type="ECO:0000259" key="2">
    <source>
        <dbReference type="PROSITE" id="PS50110"/>
    </source>
</evidence>
<dbReference type="GO" id="GO:0000160">
    <property type="term" value="P:phosphorelay signal transduction system"/>
    <property type="evidence" value="ECO:0007669"/>
    <property type="project" value="InterPro"/>
</dbReference>
<dbReference type="EMBL" id="BAZW01000008">
    <property type="protein sequence ID" value="GAO29330.1"/>
    <property type="molecule type" value="Genomic_DNA"/>
</dbReference>
<dbReference type="GO" id="GO:0003677">
    <property type="term" value="F:DNA binding"/>
    <property type="evidence" value="ECO:0007669"/>
    <property type="project" value="InterPro"/>
</dbReference>
<name>A0A0E9LWS8_9BACT</name>
<dbReference type="SUPFAM" id="SSF52172">
    <property type="entry name" value="CheY-like"/>
    <property type="match status" value="1"/>
</dbReference>
<dbReference type="InterPro" id="IPR011006">
    <property type="entry name" value="CheY-like_superfamily"/>
</dbReference>
<feature type="domain" description="Response regulatory" evidence="2">
    <location>
        <begin position="1"/>
        <end position="68"/>
    </location>
</feature>
<dbReference type="SMART" id="SM00850">
    <property type="entry name" value="LytTR"/>
    <property type="match status" value="1"/>
</dbReference>
<organism evidence="3 4">
    <name type="scientific">Geofilum rubicundum JCM 15548</name>
    <dbReference type="NCBI Taxonomy" id="1236989"/>
    <lineage>
        <taxon>Bacteria</taxon>
        <taxon>Pseudomonadati</taxon>
        <taxon>Bacteroidota</taxon>
        <taxon>Bacteroidia</taxon>
        <taxon>Marinilabiliales</taxon>
        <taxon>Marinilabiliaceae</taxon>
        <taxon>Geofilum</taxon>
    </lineage>
</organism>
<protein>
    <submittedName>
        <fullName evidence="3">Response regulator</fullName>
    </submittedName>
</protein>
<dbReference type="Pfam" id="PF00072">
    <property type="entry name" value="Response_reg"/>
    <property type="match status" value="1"/>
</dbReference>
<dbReference type="Gene3D" id="2.40.50.1020">
    <property type="entry name" value="LytTr DNA-binding domain"/>
    <property type="match status" value="1"/>
</dbReference>
<dbReference type="PROSITE" id="PS50110">
    <property type="entry name" value="RESPONSE_REGULATORY"/>
    <property type="match status" value="1"/>
</dbReference>
<dbReference type="STRING" id="1236989.JCM15548_11505"/>
<keyword evidence="1" id="KW-0597">Phosphoprotein</keyword>
<feature type="modified residue" description="4-aspartylphosphate" evidence="1">
    <location>
        <position position="5"/>
    </location>
</feature>
<evidence type="ECO:0000313" key="4">
    <source>
        <dbReference type="Proteomes" id="UP000032900"/>
    </source>
</evidence>
<dbReference type="InterPro" id="IPR001789">
    <property type="entry name" value="Sig_transdc_resp-reg_receiver"/>
</dbReference>
<accession>A0A0E9LWS8</accession>
<dbReference type="InterPro" id="IPR007492">
    <property type="entry name" value="LytTR_DNA-bd_dom"/>
</dbReference>
<dbReference type="Pfam" id="PF04397">
    <property type="entry name" value="LytTR"/>
    <property type="match status" value="1"/>
</dbReference>
<evidence type="ECO:0000313" key="3">
    <source>
        <dbReference type="EMBL" id="GAO29330.1"/>
    </source>
</evidence>